<dbReference type="HOGENOM" id="CLU_3320484_0_0_1"/>
<evidence type="ECO:0000256" key="1">
    <source>
        <dbReference type="SAM" id="SignalP"/>
    </source>
</evidence>
<dbReference type="InParanoid" id="G0N950"/>
<evidence type="ECO:0000313" key="2">
    <source>
        <dbReference type="EMBL" id="EGT55554.1"/>
    </source>
</evidence>
<organism evidence="3">
    <name type="scientific">Caenorhabditis brenneri</name>
    <name type="common">Nematode worm</name>
    <dbReference type="NCBI Taxonomy" id="135651"/>
    <lineage>
        <taxon>Eukaryota</taxon>
        <taxon>Metazoa</taxon>
        <taxon>Ecdysozoa</taxon>
        <taxon>Nematoda</taxon>
        <taxon>Chromadorea</taxon>
        <taxon>Rhabditida</taxon>
        <taxon>Rhabditina</taxon>
        <taxon>Rhabditomorpha</taxon>
        <taxon>Rhabditoidea</taxon>
        <taxon>Rhabditidae</taxon>
        <taxon>Peloderinae</taxon>
        <taxon>Caenorhabditis</taxon>
    </lineage>
</organism>
<gene>
    <name evidence="2" type="ORF">CAEBREN_12062</name>
</gene>
<reference evidence="3" key="1">
    <citation type="submission" date="2011-07" db="EMBL/GenBank/DDBJ databases">
        <authorList>
            <consortium name="Caenorhabditis brenneri Sequencing and Analysis Consortium"/>
            <person name="Wilson R.K."/>
        </authorList>
    </citation>
    <scope>NUCLEOTIDE SEQUENCE [LARGE SCALE GENOMIC DNA]</scope>
    <source>
        <strain evidence="3">PB2801</strain>
    </source>
</reference>
<feature type="chain" id="PRO_5003404487" evidence="1">
    <location>
        <begin position="20"/>
        <end position="39"/>
    </location>
</feature>
<dbReference type="AlphaFoldDB" id="G0N950"/>
<keyword evidence="1" id="KW-0732">Signal</keyword>
<sequence>MFCVCFFFFLVVVIHKSSSLSPFFASSTGYQSRFKNDWP</sequence>
<feature type="signal peptide" evidence="1">
    <location>
        <begin position="1"/>
        <end position="19"/>
    </location>
</feature>
<proteinExistence type="predicted"/>
<dbReference type="EMBL" id="GL379851">
    <property type="protein sequence ID" value="EGT55554.1"/>
    <property type="molecule type" value="Genomic_DNA"/>
</dbReference>
<evidence type="ECO:0000313" key="3">
    <source>
        <dbReference type="Proteomes" id="UP000008068"/>
    </source>
</evidence>
<protein>
    <submittedName>
        <fullName evidence="2">Uncharacterized protein</fullName>
    </submittedName>
</protein>
<name>G0N950_CAEBE</name>
<accession>G0N950</accession>
<keyword evidence="3" id="KW-1185">Reference proteome</keyword>
<dbReference type="Proteomes" id="UP000008068">
    <property type="component" value="Unassembled WGS sequence"/>
</dbReference>